<evidence type="ECO:0000313" key="7">
    <source>
        <dbReference type="Proteomes" id="UP000261360"/>
    </source>
</evidence>
<evidence type="ECO:0000259" key="5">
    <source>
        <dbReference type="PROSITE" id="PS50089"/>
    </source>
</evidence>
<dbReference type="InterPro" id="IPR001841">
    <property type="entry name" value="Znf_RING"/>
</dbReference>
<evidence type="ECO:0000313" key="6">
    <source>
        <dbReference type="Ensembl" id="ENSSLDP00000020014.1"/>
    </source>
</evidence>
<name>A0A3B4YA48_SERLL</name>
<dbReference type="GeneTree" id="ENSGT01150000286950"/>
<dbReference type="InterPro" id="IPR013083">
    <property type="entry name" value="Znf_RING/FYVE/PHD"/>
</dbReference>
<dbReference type="InterPro" id="IPR051051">
    <property type="entry name" value="E3_ubiq-ligase_TRIM/RNF"/>
</dbReference>
<dbReference type="Gene3D" id="3.30.40.10">
    <property type="entry name" value="Zinc/RING finger domain, C3HC4 (zinc finger)"/>
    <property type="match status" value="1"/>
</dbReference>
<keyword evidence="1" id="KW-0479">Metal-binding</keyword>
<protein>
    <recommendedName>
        <fullName evidence="5">RING-type domain-containing protein</fullName>
    </recommendedName>
</protein>
<reference evidence="6" key="1">
    <citation type="submission" date="2025-08" db="UniProtKB">
        <authorList>
            <consortium name="Ensembl"/>
        </authorList>
    </citation>
    <scope>IDENTIFICATION</scope>
</reference>
<sequence length="110" mass="12553">MAQQGLELDREKFCCSLCLDLLEDPVTIPCGHSYCRKCITSHWRTEEEEDVYSCPQCRQTFQTRPALVKNTMLADLVKELKKTRPSTEPIDHAGAGDVACDFFLLSYYSL</sequence>
<dbReference type="SUPFAM" id="SSF57850">
    <property type="entry name" value="RING/U-box"/>
    <property type="match status" value="1"/>
</dbReference>
<dbReference type="PROSITE" id="PS50089">
    <property type="entry name" value="ZF_RING_2"/>
    <property type="match status" value="1"/>
</dbReference>
<dbReference type="InterPro" id="IPR017907">
    <property type="entry name" value="Znf_RING_CS"/>
</dbReference>
<evidence type="ECO:0000256" key="4">
    <source>
        <dbReference type="PROSITE-ProRule" id="PRU00175"/>
    </source>
</evidence>
<keyword evidence="2 4" id="KW-0863">Zinc-finger</keyword>
<dbReference type="Pfam" id="PF15227">
    <property type="entry name" value="zf-C3HC4_4"/>
    <property type="match status" value="1"/>
</dbReference>
<proteinExistence type="predicted"/>
<feature type="domain" description="RING-type" evidence="5">
    <location>
        <begin position="15"/>
        <end position="58"/>
    </location>
</feature>
<evidence type="ECO:0000256" key="3">
    <source>
        <dbReference type="ARBA" id="ARBA00022833"/>
    </source>
</evidence>
<evidence type="ECO:0000256" key="2">
    <source>
        <dbReference type="ARBA" id="ARBA00022771"/>
    </source>
</evidence>
<dbReference type="PANTHER" id="PTHR25465:SF5">
    <property type="entry name" value="E3 UBIQUITIN_ISG15 LIGASE TRIM25-RELATED"/>
    <property type="match status" value="1"/>
</dbReference>
<accession>A0A3B4YA48</accession>
<keyword evidence="7" id="KW-1185">Reference proteome</keyword>
<dbReference type="AlphaFoldDB" id="A0A3B4YA48"/>
<dbReference type="Proteomes" id="UP000261360">
    <property type="component" value="Unplaced"/>
</dbReference>
<dbReference type="SMART" id="SM00184">
    <property type="entry name" value="RING"/>
    <property type="match status" value="1"/>
</dbReference>
<dbReference type="Ensembl" id="ENSSLDT00000020683.1">
    <property type="protein sequence ID" value="ENSSLDP00000020014.1"/>
    <property type="gene ID" value="ENSSLDG00000015675.1"/>
</dbReference>
<dbReference type="GO" id="GO:0008270">
    <property type="term" value="F:zinc ion binding"/>
    <property type="evidence" value="ECO:0007669"/>
    <property type="project" value="UniProtKB-KW"/>
</dbReference>
<organism evidence="6 7">
    <name type="scientific">Seriola lalandi dorsalis</name>
    <dbReference type="NCBI Taxonomy" id="1841481"/>
    <lineage>
        <taxon>Eukaryota</taxon>
        <taxon>Metazoa</taxon>
        <taxon>Chordata</taxon>
        <taxon>Craniata</taxon>
        <taxon>Vertebrata</taxon>
        <taxon>Euteleostomi</taxon>
        <taxon>Actinopterygii</taxon>
        <taxon>Neopterygii</taxon>
        <taxon>Teleostei</taxon>
        <taxon>Neoteleostei</taxon>
        <taxon>Acanthomorphata</taxon>
        <taxon>Carangaria</taxon>
        <taxon>Carangiformes</taxon>
        <taxon>Carangidae</taxon>
        <taxon>Seriola</taxon>
    </lineage>
</organism>
<evidence type="ECO:0000256" key="1">
    <source>
        <dbReference type="ARBA" id="ARBA00022723"/>
    </source>
</evidence>
<reference evidence="6" key="2">
    <citation type="submission" date="2025-09" db="UniProtKB">
        <authorList>
            <consortium name="Ensembl"/>
        </authorList>
    </citation>
    <scope>IDENTIFICATION</scope>
</reference>
<dbReference type="PANTHER" id="PTHR25465">
    <property type="entry name" value="B-BOX DOMAIN CONTAINING"/>
    <property type="match status" value="1"/>
</dbReference>
<dbReference type="PROSITE" id="PS00518">
    <property type="entry name" value="ZF_RING_1"/>
    <property type="match status" value="1"/>
</dbReference>
<keyword evidence="3" id="KW-0862">Zinc</keyword>